<accession>A0A4P2QCA0</accession>
<evidence type="ECO:0000313" key="2">
    <source>
        <dbReference type="Proteomes" id="UP000295781"/>
    </source>
</evidence>
<reference evidence="1 2" key="1">
    <citation type="submission" date="2015-09" db="EMBL/GenBank/DDBJ databases">
        <title>Sorangium comparison.</title>
        <authorList>
            <person name="Zaburannyi N."/>
            <person name="Bunk B."/>
            <person name="Overmann J."/>
            <person name="Mueller R."/>
        </authorList>
    </citation>
    <scope>NUCLEOTIDE SEQUENCE [LARGE SCALE GENOMIC DNA]</scope>
    <source>
        <strain evidence="1 2">So ceGT47</strain>
    </source>
</reference>
<evidence type="ECO:0008006" key="3">
    <source>
        <dbReference type="Google" id="ProtNLM"/>
    </source>
</evidence>
<proteinExistence type="predicted"/>
<sequence>MSAPGSVSAPVVIGLVCEGESDAIVLQAVLDQVFGVEGYRLRPLRLGHGRHGPVGGKSAVQRWCERHGPEIGVSLLRDCQLLIVHLDADARKALKIATTKELCEVIQGWLGLDRRRREDRRTMSPRLIIVIPKEATDTWLLATLGSANPQLESAEGPRARLVAAGELPPSDAPWSVRRERYAQLSARLAAQLPQLGEVLFELRHFLEKLSRFRAGPSPARAPEAAAGRRG</sequence>
<dbReference type="AlphaFoldDB" id="A0A4P2QCA0"/>
<dbReference type="Proteomes" id="UP000295781">
    <property type="component" value="Chromosome"/>
</dbReference>
<gene>
    <name evidence="1" type="ORF">SOCEGT47_073230</name>
</gene>
<protein>
    <recommendedName>
        <fullName evidence="3">DUF4276 family protein</fullName>
    </recommendedName>
</protein>
<organism evidence="1 2">
    <name type="scientific">Sorangium cellulosum</name>
    <name type="common">Polyangium cellulosum</name>
    <dbReference type="NCBI Taxonomy" id="56"/>
    <lineage>
        <taxon>Bacteria</taxon>
        <taxon>Pseudomonadati</taxon>
        <taxon>Myxococcota</taxon>
        <taxon>Polyangia</taxon>
        <taxon>Polyangiales</taxon>
        <taxon>Polyangiaceae</taxon>
        <taxon>Sorangium</taxon>
    </lineage>
</organism>
<name>A0A4P2QCA0_SORCE</name>
<dbReference type="EMBL" id="CP012670">
    <property type="protein sequence ID" value="AUX26753.1"/>
    <property type="molecule type" value="Genomic_DNA"/>
</dbReference>
<evidence type="ECO:0000313" key="1">
    <source>
        <dbReference type="EMBL" id="AUX26753.1"/>
    </source>
</evidence>